<name>A0A1H6AGU7_9EURY</name>
<dbReference type="AlphaFoldDB" id="A0A1H6AGU7"/>
<feature type="compositionally biased region" description="Polar residues" evidence="1">
    <location>
        <begin position="206"/>
        <end position="216"/>
    </location>
</feature>
<evidence type="ECO:0000313" key="4">
    <source>
        <dbReference type="EMBL" id="SEG47928.1"/>
    </source>
</evidence>
<dbReference type="Pfam" id="PF22352">
    <property type="entry name" value="K319L-like_PKD"/>
    <property type="match status" value="1"/>
</dbReference>
<dbReference type="GO" id="GO:0000272">
    <property type="term" value="P:polysaccharide catabolic process"/>
    <property type="evidence" value="ECO:0007669"/>
    <property type="project" value="InterPro"/>
</dbReference>
<gene>
    <name evidence="3" type="ORF">DV707_07910</name>
    <name evidence="4" type="ORF">SAMN04488133_2324</name>
</gene>
<feature type="compositionally biased region" description="Polar residues" evidence="1">
    <location>
        <begin position="401"/>
        <end position="415"/>
    </location>
</feature>
<dbReference type="SMART" id="SM00089">
    <property type="entry name" value="PKD"/>
    <property type="match status" value="2"/>
</dbReference>
<evidence type="ECO:0000256" key="1">
    <source>
        <dbReference type="SAM" id="MobiDB-lite"/>
    </source>
</evidence>
<dbReference type="EMBL" id="FNVN01000003">
    <property type="protein sequence ID" value="SEG47928.1"/>
    <property type="molecule type" value="Genomic_DNA"/>
</dbReference>
<dbReference type="GO" id="GO:0031410">
    <property type="term" value="C:cytoplasmic vesicle"/>
    <property type="evidence" value="ECO:0007669"/>
    <property type="project" value="TreeGrafter"/>
</dbReference>
<feature type="compositionally biased region" description="Polar residues" evidence="1">
    <location>
        <begin position="151"/>
        <end position="161"/>
    </location>
</feature>
<dbReference type="Pfam" id="PF18911">
    <property type="entry name" value="PKD_4"/>
    <property type="match status" value="1"/>
</dbReference>
<feature type="domain" description="PKD" evidence="2">
    <location>
        <begin position="386"/>
        <end position="469"/>
    </location>
</feature>
<feature type="compositionally biased region" description="Low complexity" evidence="1">
    <location>
        <begin position="372"/>
        <end position="387"/>
    </location>
</feature>
<dbReference type="InterPro" id="IPR035986">
    <property type="entry name" value="PKD_dom_sf"/>
</dbReference>
<evidence type="ECO:0000313" key="6">
    <source>
        <dbReference type="Proteomes" id="UP000296733"/>
    </source>
</evidence>
<dbReference type="GO" id="GO:0016020">
    <property type="term" value="C:membrane"/>
    <property type="evidence" value="ECO:0007669"/>
    <property type="project" value="TreeGrafter"/>
</dbReference>
<dbReference type="InterPro" id="IPR022409">
    <property type="entry name" value="PKD/Chitinase_dom"/>
</dbReference>
<dbReference type="SUPFAM" id="SSF63446">
    <property type="entry name" value="Type I dockerin domain"/>
    <property type="match status" value="1"/>
</dbReference>
<dbReference type="InterPro" id="IPR002105">
    <property type="entry name" value="Dockerin_1_rpt"/>
</dbReference>
<dbReference type="PANTHER" id="PTHR46182">
    <property type="entry name" value="FI19480P1"/>
    <property type="match status" value="1"/>
</dbReference>
<reference evidence="4 5" key="1">
    <citation type="submission" date="2016-10" db="EMBL/GenBank/DDBJ databases">
        <authorList>
            <person name="de Groot N.N."/>
        </authorList>
    </citation>
    <scope>NUCLEOTIDE SEQUENCE [LARGE SCALE GENOMIC DNA]</scope>
    <source>
        <strain evidence="4 5">CGMCC 1.10331</strain>
    </source>
</reference>
<dbReference type="InterPro" id="IPR036439">
    <property type="entry name" value="Dockerin_dom_sf"/>
</dbReference>
<keyword evidence="5" id="KW-1185">Reference proteome</keyword>
<sequence>MWPDDSPRSRRFAAIAFALLVALSVLSPAAAIPQPADTVGVEQSAAQSVASPGQTVTIETTINASSYNAPALAVDLPDGWSIQSQSAQGPATFKPSTNEWVWLSGDEYTVTYTVSVPTDAADGDYTITADGSAIDPSDDSFVNNGASTTITVQTQPTNQPPNADAGDDQTVDEGATVTLDGSGSDDSDGDSLSYSWSVTDDAGTGVTLSDASSEGPSFTAPDVDGDETLTFQVQVSDGQTSDTDTVEVTVQDTDTDDPEPAADVTVSQSAQAASVAPGETVTFDATISTTAANAPALDVTLPAGWSIQSQSAQGPATFKPSTQEWVWLAGGDYTVTYTVAVPSDATDGQYTVTADGSAVNQATDKFVTDSTTTSVTVQTQPTNQPPSAAFTASPTDPEVGQSVSFDASASNDPDGSIQSYEWDFDGDGTVDATGESGTYAYVSAGDYDVTLTVTDDDGATASTTQTVTVSEMPDSDLSTAVSLSPDEDLIAVNGASTFDVVVEDADGGVGVYSLSLSVDDDSTATITDVSVDDDATTDIQIAPDNASATVEVALLDTEQNGSVTVANVTVAGQSAGTTDLELDVAALGTESGQAYNVTATNGASITVSELVVGNSKAPAQDPDGDGAHEDVDGDGDVDVLDVQVLFVERNSAVVQNSPDAFDFNGDGEFDILDVQALFYQEIVL</sequence>
<dbReference type="EMBL" id="CP031311">
    <property type="protein sequence ID" value="QCC47588.1"/>
    <property type="molecule type" value="Genomic_DNA"/>
</dbReference>
<dbReference type="InterPro" id="IPR000601">
    <property type="entry name" value="PKD_dom"/>
</dbReference>
<dbReference type="Proteomes" id="UP000296733">
    <property type="component" value="Chromosome"/>
</dbReference>
<evidence type="ECO:0000259" key="2">
    <source>
        <dbReference type="PROSITE" id="PS50093"/>
    </source>
</evidence>
<proteinExistence type="predicted"/>
<reference evidence="3 6" key="2">
    <citation type="journal article" date="2019" name="Nat. Commun.">
        <title>A new type of DNA phosphorothioation-based antiviral system in archaea.</title>
        <authorList>
            <person name="Xiong L."/>
            <person name="Liu S."/>
            <person name="Chen S."/>
            <person name="Xiao Y."/>
            <person name="Zhu B."/>
            <person name="Gao Y."/>
            <person name="Zhang Y."/>
            <person name="Chen B."/>
            <person name="Luo J."/>
            <person name="Deng Z."/>
            <person name="Chen X."/>
            <person name="Wang L."/>
            <person name="Chen S."/>
        </authorList>
    </citation>
    <scope>NUCLEOTIDE SEQUENCE [LARGE SCALE GENOMIC DNA]</scope>
    <source>
        <strain evidence="3 6">CGMCC 1.10331</strain>
    </source>
</reference>
<dbReference type="Gene3D" id="2.60.40.10">
    <property type="entry name" value="Immunoglobulins"/>
    <property type="match status" value="2"/>
</dbReference>
<dbReference type="CDD" id="cd00146">
    <property type="entry name" value="PKD"/>
    <property type="match status" value="1"/>
</dbReference>
<evidence type="ECO:0000313" key="3">
    <source>
        <dbReference type="EMBL" id="QCC47588.1"/>
    </source>
</evidence>
<organism evidence="4 5">
    <name type="scientific">Halobellus limi</name>
    <dbReference type="NCBI Taxonomy" id="699433"/>
    <lineage>
        <taxon>Archaea</taxon>
        <taxon>Methanobacteriati</taxon>
        <taxon>Methanobacteriota</taxon>
        <taxon>Stenosarchaea group</taxon>
        <taxon>Halobacteria</taxon>
        <taxon>Halobacteriales</taxon>
        <taxon>Haloferacaceae</taxon>
        <taxon>Halobellus</taxon>
    </lineage>
</organism>
<accession>A0A1H6AGU7</accession>
<dbReference type="GO" id="GO:0004553">
    <property type="term" value="F:hydrolase activity, hydrolyzing O-glycosyl compounds"/>
    <property type="evidence" value="ECO:0007669"/>
    <property type="project" value="InterPro"/>
</dbReference>
<dbReference type="Pfam" id="PF00404">
    <property type="entry name" value="Dockerin_1"/>
    <property type="match status" value="1"/>
</dbReference>
<dbReference type="InterPro" id="IPR013783">
    <property type="entry name" value="Ig-like_fold"/>
</dbReference>
<dbReference type="KEGG" id="hlm:DV707_07910"/>
<protein>
    <submittedName>
        <fullName evidence="4">PKD domain-containing protein</fullName>
    </submittedName>
</protein>
<feature type="region of interest" description="Disordered" evidence="1">
    <location>
        <begin position="151"/>
        <end position="225"/>
    </location>
</feature>
<dbReference type="PROSITE" id="PS50093">
    <property type="entry name" value="PKD"/>
    <property type="match status" value="1"/>
</dbReference>
<dbReference type="InterPro" id="IPR018247">
    <property type="entry name" value="EF_Hand_1_Ca_BS"/>
</dbReference>
<dbReference type="InterPro" id="IPR029865">
    <property type="entry name" value="KIAA0319-like"/>
</dbReference>
<dbReference type="PROSITE" id="PS00018">
    <property type="entry name" value="EF_HAND_1"/>
    <property type="match status" value="1"/>
</dbReference>
<evidence type="ECO:0000313" key="5">
    <source>
        <dbReference type="Proteomes" id="UP000236740"/>
    </source>
</evidence>
<feature type="region of interest" description="Disordered" evidence="1">
    <location>
        <begin position="372"/>
        <end position="415"/>
    </location>
</feature>
<dbReference type="Proteomes" id="UP000236740">
    <property type="component" value="Unassembled WGS sequence"/>
</dbReference>
<dbReference type="SUPFAM" id="SSF49299">
    <property type="entry name" value="PKD domain"/>
    <property type="match status" value="2"/>
</dbReference>
<dbReference type="PANTHER" id="PTHR46182:SF2">
    <property type="entry name" value="FI19480P1"/>
    <property type="match status" value="1"/>
</dbReference>